<dbReference type="RefSeq" id="WP_318104574.1">
    <property type="nucleotide sequence ID" value="NZ_CP137573.1"/>
</dbReference>
<evidence type="ECO:0000313" key="3">
    <source>
        <dbReference type="Proteomes" id="UP001301731"/>
    </source>
</evidence>
<feature type="compositionally biased region" description="Acidic residues" evidence="1">
    <location>
        <begin position="1"/>
        <end position="27"/>
    </location>
</feature>
<feature type="compositionally biased region" description="Basic and acidic residues" evidence="1">
    <location>
        <begin position="28"/>
        <end position="37"/>
    </location>
</feature>
<evidence type="ECO:0000313" key="2">
    <source>
        <dbReference type="EMBL" id="WOX23065.1"/>
    </source>
</evidence>
<protein>
    <submittedName>
        <fullName evidence="2">Uncharacterized protein</fullName>
    </submittedName>
</protein>
<dbReference type="EMBL" id="CP137573">
    <property type="protein sequence ID" value="WOX23065.1"/>
    <property type="molecule type" value="Genomic_DNA"/>
</dbReference>
<proteinExistence type="predicted"/>
<keyword evidence="3" id="KW-1185">Reference proteome</keyword>
<name>A0ABZ0LU83_9ACTN</name>
<accession>A0ABZ0LU83</accession>
<dbReference type="Proteomes" id="UP001301731">
    <property type="component" value="Chromosome"/>
</dbReference>
<sequence length="72" mass="8363">MDDDVDEHVDDDEDEPEDEEEDEEEDDAHQLPSEREPALYAVSFRWKATTDTTMARTITIPITKRATAVIRR</sequence>
<organism evidence="2 3">
    <name type="scientific">Streptomyces solicathayae</name>
    <dbReference type="NCBI Taxonomy" id="3081768"/>
    <lineage>
        <taxon>Bacteria</taxon>
        <taxon>Bacillati</taxon>
        <taxon>Actinomycetota</taxon>
        <taxon>Actinomycetes</taxon>
        <taxon>Kitasatosporales</taxon>
        <taxon>Streptomycetaceae</taxon>
        <taxon>Streptomyces</taxon>
    </lineage>
</organism>
<gene>
    <name evidence="2" type="ORF">R2D22_17350</name>
</gene>
<evidence type="ECO:0000256" key="1">
    <source>
        <dbReference type="SAM" id="MobiDB-lite"/>
    </source>
</evidence>
<feature type="region of interest" description="Disordered" evidence="1">
    <location>
        <begin position="1"/>
        <end position="37"/>
    </location>
</feature>
<reference evidence="2 3" key="1">
    <citation type="submission" date="2023-10" db="EMBL/GenBank/DDBJ databases">
        <title>The genome sequence of Streptomyces sp. HUAS YS2.</title>
        <authorList>
            <person name="Mo P."/>
        </authorList>
    </citation>
    <scope>NUCLEOTIDE SEQUENCE [LARGE SCALE GENOMIC DNA]</scope>
    <source>
        <strain evidence="2 3">HUAS YS2</strain>
    </source>
</reference>